<name>A0A2S6C3I5_9PEZI</name>
<sequence>MPSLFGSRRRGSSASRQPVDTNTSYAASVAARAAASGSRPSSSHGLSSAAAAAALRSHTSSPEPIGSIQTKRMVRRGSQSSIGTSSILSGRGGTERGGLQRRGSQSSMTERTFRSPSPGRSNSITNGATSPLDAPPVPAIPQSVQQHSHQRSASVEPPYRVSSPTPNGKGARSSSMDRKAMSPPPSNRRGARLSNVNEELEGPEAQRGVNFSRPRSSQPNSPSSSPTTDKAYVHGTGAWFSEPVPVKNNKSGSAGAPSADVLSAKMARIQGAQGQSVKKDNHGTSAQGAPLRVQTQPTIIGTAVTPFVQPQQQMETVMVFDAASRTFVPQLQPRAAAVPPSPVLPQAPKAAPGTYDPHTRTIVPGPAPAKTTPIVVLGPPPRNPARITPTSSPRDSYLASSASGDSPKGDRILQASLGATKPTAITNRPQRASSLDVPSRNTPSNRGRQVSASPSPQRKPHFSASPVSQATIHDPPPRDISPAKSALKHSPSSSVRAYSPVSHFAGQPKPPPSETSDATSIYSQDGSASAKKKKSAHVSFDEQPKEIDATAAASPKILARDRSPVVDDLDDEDFSKPRPALPTFGSVRRQREVAEKVTEMAPDRNERSNDHAIGGILRNANGSAKAEGEPMPPVVVSKETAANASDTDSDVGDLGDYAAANAATVSLPEQTAGQTAQIHDEPSEKSSVAPIVRDFASPGATGQYLQPAVPEINLMPPTPGAEEDKTVDNRHSAEIIVPGGWGADTEPEVKPTSEAEAVPSIAPVLVHTPEEHGPMLAPIDEDTDTDEAEFSDAAEEPSEIEGGFASLDAIAVSPINMKASPSAQPATTSPPEFPIAQKAAKEEDSNGVAEDDTPGDWSSTTAYWSKLSRQQREQIERDHMSSDDEARPSPAAMKKTRKTTKPAAASSPQSAQKSSPAHRDARPVQPALKKTMRAQPEPESAPVEKSHSMRRSMRDGGLAAGSMRSRPASTSQAPEPKAGGFSKKTMRPQSSASLSASSAGAAMVSNRASQDAAQPQHTRPPSSASTTTATAVSTRLQKELSHDSDSESSFKKKRRSNAATAGGGINMKRSMRAGPAPAEQRPSSPEPVRSKGKGSLIRSLSPSGSIFGRKKANDVRESIRSGSVDGGSRMTTMRATQPAKTMRQTPAAAAPKQKASTSKFKSRFADSDDSDDEPVTTRPAFRSRFKDSDDESDDELTPVRGIPRRKGQDDGDSTELDDSEDESNRKPASRARERQKTPLVPDPADVDKAMEAARKKLGMTNGPTSAPSTPQKHDEKQGLSLAQGSLRNSQPPPSRPQSPDGGTPRKKSFMGSFLRRNRGSQHSVMTVSGVPGYDSAAFAQNSSNSPPLPLKQLFERPQSPTSPGKLVRRSSAQTRQQIVRGDSNFSTATAPPATNNSSWPLADAPPVPAIPADVAQLKGTGDTRPATSDGHPSVRFSEDAIAGKGEGVYSSRTGKKKKFGMLRRAFRLND</sequence>
<feature type="compositionally biased region" description="Basic and acidic residues" evidence="1">
    <location>
        <begin position="870"/>
        <end position="887"/>
    </location>
</feature>
<feature type="compositionally biased region" description="Polar residues" evidence="1">
    <location>
        <begin position="1261"/>
        <end position="1270"/>
    </location>
</feature>
<organism evidence="2 3">
    <name type="scientific">Cercospora berteroae</name>
    <dbReference type="NCBI Taxonomy" id="357750"/>
    <lineage>
        <taxon>Eukaryota</taxon>
        <taxon>Fungi</taxon>
        <taxon>Dikarya</taxon>
        <taxon>Ascomycota</taxon>
        <taxon>Pezizomycotina</taxon>
        <taxon>Dothideomycetes</taxon>
        <taxon>Dothideomycetidae</taxon>
        <taxon>Mycosphaerellales</taxon>
        <taxon>Mycosphaerellaceae</taxon>
        <taxon>Cercospora</taxon>
    </lineage>
</organism>
<reference evidence="3" key="1">
    <citation type="journal article" date="2017" name="bioRxiv">
        <title>Conservation of a gene cluster reveals novel cercosporin biosynthetic mechanisms and extends production to the genus Colletotrichum.</title>
        <authorList>
            <person name="de Jonge R."/>
            <person name="Ebert M.K."/>
            <person name="Huitt-Roehl C.R."/>
            <person name="Pal P."/>
            <person name="Suttle J.C."/>
            <person name="Spanner R.E."/>
            <person name="Neubauer J.D."/>
            <person name="Jurick W.M.II."/>
            <person name="Stott K.A."/>
            <person name="Secor G.A."/>
            <person name="Thomma B.P.H.J."/>
            <person name="Van de Peer Y."/>
            <person name="Townsend C.A."/>
            <person name="Bolton M.D."/>
        </authorList>
    </citation>
    <scope>NUCLEOTIDE SEQUENCE [LARGE SCALE GENOMIC DNA]</scope>
    <source>
        <strain evidence="3">CBS538.71</strain>
    </source>
</reference>
<feature type="compositionally biased region" description="Basic and acidic residues" evidence="1">
    <location>
        <begin position="589"/>
        <end position="610"/>
    </location>
</feature>
<comment type="caution">
    <text evidence="2">The sequence shown here is derived from an EMBL/GenBank/DDBJ whole genome shotgun (WGS) entry which is preliminary data.</text>
</comment>
<feature type="compositionally biased region" description="Basic and acidic residues" evidence="1">
    <location>
        <begin position="1036"/>
        <end position="1050"/>
    </location>
</feature>
<feature type="compositionally biased region" description="Polar residues" evidence="1">
    <location>
        <begin position="663"/>
        <end position="677"/>
    </location>
</feature>
<feature type="region of interest" description="Disordered" evidence="1">
    <location>
        <begin position="336"/>
        <end position="688"/>
    </location>
</feature>
<dbReference type="STRING" id="357750.A0A2S6C3I5"/>
<dbReference type="EMBL" id="PNEN01000568">
    <property type="protein sequence ID" value="PPJ54277.1"/>
    <property type="molecule type" value="Genomic_DNA"/>
</dbReference>
<feature type="compositionally biased region" description="Basic and acidic residues" evidence="1">
    <location>
        <begin position="1222"/>
        <end position="1236"/>
    </location>
</feature>
<dbReference type="OrthoDB" id="5423926at2759"/>
<feature type="compositionally biased region" description="Low complexity" evidence="1">
    <location>
        <begin position="76"/>
        <end position="89"/>
    </location>
</feature>
<feature type="compositionally biased region" description="Low complexity" evidence="1">
    <location>
        <begin position="901"/>
        <end position="915"/>
    </location>
</feature>
<feature type="compositionally biased region" description="Polar residues" evidence="1">
    <location>
        <begin position="1370"/>
        <end position="1399"/>
    </location>
</feature>
<feature type="compositionally biased region" description="Polar residues" evidence="1">
    <location>
        <begin position="1006"/>
        <end position="1021"/>
    </location>
</feature>
<feature type="compositionally biased region" description="Polar residues" evidence="1">
    <location>
        <begin position="102"/>
        <end position="129"/>
    </location>
</feature>
<feature type="compositionally biased region" description="Low complexity" evidence="1">
    <location>
        <begin position="1022"/>
        <end position="1034"/>
    </location>
</feature>
<protein>
    <submittedName>
        <fullName evidence="2">Uncharacterized protein</fullName>
    </submittedName>
</protein>
<feature type="compositionally biased region" description="Basic and acidic residues" evidence="1">
    <location>
        <begin position="1245"/>
        <end position="1254"/>
    </location>
</feature>
<feature type="compositionally biased region" description="Polar residues" evidence="1">
    <location>
        <begin position="283"/>
        <end position="293"/>
    </location>
</feature>
<dbReference type="Proteomes" id="UP000237631">
    <property type="component" value="Unassembled WGS sequence"/>
</dbReference>
<feature type="compositionally biased region" description="Low complexity" evidence="1">
    <location>
        <begin position="990"/>
        <end position="1002"/>
    </location>
</feature>
<feature type="region of interest" description="Disordered" evidence="1">
    <location>
        <begin position="1"/>
        <end position="293"/>
    </location>
</feature>
<accession>A0A2S6C3I5</accession>
<feature type="compositionally biased region" description="Acidic residues" evidence="1">
    <location>
        <begin position="1210"/>
        <end position="1221"/>
    </location>
</feature>
<evidence type="ECO:0000256" key="1">
    <source>
        <dbReference type="SAM" id="MobiDB-lite"/>
    </source>
</evidence>
<evidence type="ECO:0000313" key="2">
    <source>
        <dbReference type="EMBL" id="PPJ54277.1"/>
    </source>
</evidence>
<feature type="compositionally biased region" description="Low complexity" evidence="1">
    <location>
        <begin position="1144"/>
        <end position="1158"/>
    </location>
</feature>
<evidence type="ECO:0000313" key="3">
    <source>
        <dbReference type="Proteomes" id="UP000237631"/>
    </source>
</evidence>
<gene>
    <name evidence="2" type="ORF">CBER1_06574</name>
</gene>
<feature type="compositionally biased region" description="Polar residues" evidence="1">
    <location>
        <begin position="423"/>
        <end position="433"/>
    </location>
</feature>
<feature type="compositionally biased region" description="Polar residues" evidence="1">
    <location>
        <begin position="388"/>
        <end position="404"/>
    </location>
</feature>
<feature type="region of interest" description="Disordered" evidence="1">
    <location>
        <begin position="771"/>
        <end position="1452"/>
    </location>
</feature>
<feature type="compositionally biased region" description="Low complexity" evidence="1">
    <location>
        <begin position="23"/>
        <end position="61"/>
    </location>
</feature>
<feature type="region of interest" description="Disordered" evidence="1">
    <location>
        <begin position="736"/>
        <end position="757"/>
    </location>
</feature>
<feature type="compositionally biased region" description="Acidic residues" evidence="1">
    <location>
        <begin position="779"/>
        <end position="799"/>
    </location>
</feature>
<feature type="compositionally biased region" description="Polar residues" evidence="1">
    <location>
        <begin position="514"/>
        <end position="526"/>
    </location>
</feature>
<feature type="compositionally biased region" description="Polar residues" evidence="1">
    <location>
        <begin position="142"/>
        <end position="153"/>
    </location>
</feature>
<feature type="compositionally biased region" description="Low complexity" evidence="1">
    <location>
        <begin position="212"/>
        <end position="226"/>
    </location>
</feature>
<proteinExistence type="predicted"/>
<keyword evidence="3" id="KW-1185">Reference proteome</keyword>
<feature type="compositionally biased region" description="Polar residues" evidence="1">
    <location>
        <begin position="1129"/>
        <end position="1143"/>
    </location>
</feature>
<feature type="compositionally biased region" description="Polar residues" evidence="1">
    <location>
        <begin position="439"/>
        <end position="456"/>
    </location>
</feature>
<feature type="compositionally biased region" description="Low complexity" evidence="1">
    <location>
        <begin position="819"/>
        <end position="830"/>
    </location>
</feature>
<feature type="compositionally biased region" description="Basic and acidic residues" evidence="1">
    <location>
        <begin position="539"/>
        <end position="548"/>
    </location>
</feature>